<sequence>MRVSNLVVFALSSISVAFAQTATDVLGAVTRSNTELQSSAPGEITSKLTALTTQLESLGTSLPTEPSTTSLIAVQAASIVSRVADQGMSVGPGALGGDIQSALKGFLEGIGRCVPGVDKEISRTLVDVSVQVFLKNNVGGAMAVLSQADAKAPLVDASVNLDLLAVDVNVGGGSVSISL</sequence>
<evidence type="ECO:0000313" key="3">
    <source>
        <dbReference type="Proteomes" id="UP000663841"/>
    </source>
</evidence>
<feature type="chain" id="PRO_5034982426" description="Cell wall protein" evidence="1">
    <location>
        <begin position="20"/>
        <end position="179"/>
    </location>
</feature>
<comment type="caution">
    <text evidence="2">The sequence shown here is derived from an EMBL/GenBank/DDBJ whole genome shotgun (WGS) entry which is preliminary data.</text>
</comment>
<evidence type="ECO:0008006" key="4">
    <source>
        <dbReference type="Google" id="ProtNLM"/>
    </source>
</evidence>
<protein>
    <recommendedName>
        <fullName evidence="4">Cell wall protein</fullName>
    </recommendedName>
</protein>
<proteinExistence type="predicted"/>
<evidence type="ECO:0000256" key="1">
    <source>
        <dbReference type="SAM" id="SignalP"/>
    </source>
</evidence>
<gene>
    <name evidence="2" type="ORF">RDB_LOCUS176230</name>
</gene>
<dbReference type="EMBL" id="CAJMWW010000425">
    <property type="protein sequence ID" value="CAE6470740.1"/>
    <property type="molecule type" value="Genomic_DNA"/>
</dbReference>
<dbReference type="AlphaFoldDB" id="A0A8H3GX47"/>
<keyword evidence="1" id="KW-0732">Signal</keyword>
<evidence type="ECO:0000313" key="2">
    <source>
        <dbReference type="EMBL" id="CAE6470740.1"/>
    </source>
</evidence>
<dbReference type="Proteomes" id="UP000663841">
    <property type="component" value="Unassembled WGS sequence"/>
</dbReference>
<accession>A0A8H3GX47</accession>
<feature type="signal peptide" evidence="1">
    <location>
        <begin position="1"/>
        <end position="19"/>
    </location>
</feature>
<organism evidence="2 3">
    <name type="scientific">Rhizoctonia solani</name>
    <dbReference type="NCBI Taxonomy" id="456999"/>
    <lineage>
        <taxon>Eukaryota</taxon>
        <taxon>Fungi</taxon>
        <taxon>Dikarya</taxon>
        <taxon>Basidiomycota</taxon>
        <taxon>Agaricomycotina</taxon>
        <taxon>Agaricomycetes</taxon>
        <taxon>Cantharellales</taxon>
        <taxon>Ceratobasidiaceae</taxon>
        <taxon>Rhizoctonia</taxon>
    </lineage>
</organism>
<name>A0A8H3GX47_9AGAM</name>
<reference evidence="2" key="1">
    <citation type="submission" date="2021-01" db="EMBL/GenBank/DDBJ databases">
        <authorList>
            <person name="Kaushik A."/>
        </authorList>
    </citation>
    <scope>NUCLEOTIDE SEQUENCE</scope>
    <source>
        <strain evidence="2">AG3-T5</strain>
    </source>
</reference>